<organism evidence="3 4">
    <name type="scientific">Ceriporiopsis subvermispora (strain B)</name>
    <name type="common">White-rot fungus</name>
    <name type="synonym">Gelatoporia subvermispora</name>
    <dbReference type="NCBI Taxonomy" id="914234"/>
    <lineage>
        <taxon>Eukaryota</taxon>
        <taxon>Fungi</taxon>
        <taxon>Dikarya</taxon>
        <taxon>Basidiomycota</taxon>
        <taxon>Agaricomycotina</taxon>
        <taxon>Agaricomycetes</taxon>
        <taxon>Polyporales</taxon>
        <taxon>Gelatoporiaceae</taxon>
        <taxon>Gelatoporia</taxon>
    </lineage>
</organism>
<dbReference type="HOGENOM" id="CLU_046025_5_4_1"/>
<feature type="transmembrane region" description="Helical" evidence="1">
    <location>
        <begin position="101"/>
        <end position="121"/>
    </location>
</feature>
<dbReference type="PANTHER" id="PTHR40465:SF1">
    <property type="entry name" value="DUF6534 DOMAIN-CONTAINING PROTEIN"/>
    <property type="match status" value="1"/>
</dbReference>
<dbReference type="OrthoDB" id="3270417at2759"/>
<sequence length="328" mass="36172">MSALISPPIAPAALGLHFDNTLGAVFLGHFAVAVLFGITSLQTWQFFRNQSQDSQDTAMLKALVLLLWVLDCVHSALVTAAVYFYVVTNFGNIVVISKPHWTFSIVPVLTTIMTLIIRGIFAYRLWRLSSGGTVIPILIICGSLWIMATATYFSIELQFLDSWLDVRSVSWTLYSGFGCETVTDLVITVSQYLSFRRLSDGVVFTSTDAIIHTLMVYSINTCLVTSICGICCLVTFSALPDTLIFIAFFFLLSKLYLNALLANLNARRILRRSLDSHIHPPEDDTIAGNTISFFRPLASLRDRSLSLCSTYPATPSSSSATHVQKSAV</sequence>
<feature type="transmembrane region" description="Helical" evidence="1">
    <location>
        <begin position="173"/>
        <end position="193"/>
    </location>
</feature>
<dbReference type="EMBL" id="KB445819">
    <property type="protein sequence ID" value="EMD31415.1"/>
    <property type="molecule type" value="Genomic_DNA"/>
</dbReference>
<feature type="transmembrane region" description="Helical" evidence="1">
    <location>
        <begin position="133"/>
        <end position="153"/>
    </location>
</feature>
<feature type="transmembrane region" description="Helical" evidence="1">
    <location>
        <begin position="242"/>
        <end position="264"/>
    </location>
</feature>
<evidence type="ECO:0000313" key="4">
    <source>
        <dbReference type="Proteomes" id="UP000016930"/>
    </source>
</evidence>
<keyword evidence="4" id="KW-1185">Reference proteome</keyword>
<protein>
    <recommendedName>
        <fullName evidence="2">DUF6534 domain-containing protein</fullName>
    </recommendedName>
</protein>
<accession>M2QHA9</accession>
<name>M2QHA9_CERS8</name>
<feature type="transmembrane region" description="Helical" evidence="1">
    <location>
        <begin position="20"/>
        <end position="41"/>
    </location>
</feature>
<feature type="transmembrane region" description="Helical" evidence="1">
    <location>
        <begin position="214"/>
        <end position="236"/>
    </location>
</feature>
<feature type="transmembrane region" description="Helical" evidence="1">
    <location>
        <begin position="62"/>
        <end position="86"/>
    </location>
</feature>
<dbReference type="Pfam" id="PF20152">
    <property type="entry name" value="DUF6534"/>
    <property type="match status" value="1"/>
</dbReference>
<reference evidence="3 4" key="1">
    <citation type="journal article" date="2012" name="Proc. Natl. Acad. Sci. U.S.A.">
        <title>Comparative genomics of Ceriporiopsis subvermispora and Phanerochaete chrysosporium provide insight into selective ligninolysis.</title>
        <authorList>
            <person name="Fernandez-Fueyo E."/>
            <person name="Ruiz-Duenas F.J."/>
            <person name="Ferreira P."/>
            <person name="Floudas D."/>
            <person name="Hibbett D.S."/>
            <person name="Canessa P."/>
            <person name="Larrondo L.F."/>
            <person name="James T.Y."/>
            <person name="Seelenfreund D."/>
            <person name="Lobos S."/>
            <person name="Polanco R."/>
            <person name="Tello M."/>
            <person name="Honda Y."/>
            <person name="Watanabe T."/>
            <person name="Watanabe T."/>
            <person name="Ryu J.S."/>
            <person name="Kubicek C.P."/>
            <person name="Schmoll M."/>
            <person name="Gaskell J."/>
            <person name="Hammel K.E."/>
            <person name="St John F.J."/>
            <person name="Vanden Wymelenberg A."/>
            <person name="Sabat G."/>
            <person name="Splinter BonDurant S."/>
            <person name="Syed K."/>
            <person name="Yadav J.S."/>
            <person name="Doddapaneni H."/>
            <person name="Subramanian V."/>
            <person name="Lavin J.L."/>
            <person name="Oguiza J.A."/>
            <person name="Perez G."/>
            <person name="Pisabarro A.G."/>
            <person name="Ramirez L."/>
            <person name="Santoyo F."/>
            <person name="Master E."/>
            <person name="Coutinho P.M."/>
            <person name="Henrissat B."/>
            <person name="Lombard V."/>
            <person name="Magnuson J.K."/>
            <person name="Kuees U."/>
            <person name="Hori C."/>
            <person name="Igarashi K."/>
            <person name="Samejima M."/>
            <person name="Held B.W."/>
            <person name="Barry K.W."/>
            <person name="LaButti K.M."/>
            <person name="Lapidus A."/>
            <person name="Lindquist E.A."/>
            <person name="Lucas S.M."/>
            <person name="Riley R."/>
            <person name="Salamov A.A."/>
            <person name="Hoffmeister D."/>
            <person name="Schwenk D."/>
            <person name="Hadar Y."/>
            <person name="Yarden O."/>
            <person name="de Vries R.P."/>
            <person name="Wiebenga A."/>
            <person name="Stenlid J."/>
            <person name="Eastwood D."/>
            <person name="Grigoriev I.V."/>
            <person name="Berka R.M."/>
            <person name="Blanchette R.A."/>
            <person name="Kersten P."/>
            <person name="Martinez A.T."/>
            <person name="Vicuna R."/>
            <person name="Cullen D."/>
        </authorList>
    </citation>
    <scope>NUCLEOTIDE SEQUENCE [LARGE SCALE GENOMIC DNA]</scope>
    <source>
        <strain evidence="3 4">B</strain>
    </source>
</reference>
<keyword evidence="1" id="KW-0472">Membrane</keyword>
<feature type="domain" description="DUF6534" evidence="2">
    <location>
        <begin position="181"/>
        <end position="268"/>
    </location>
</feature>
<dbReference type="PANTHER" id="PTHR40465">
    <property type="entry name" value="CHROMOSOME 1, WHOLE GENOME SHOTGUN SEQUENCE"/>
    <property type="match status" value="1"/>
</dbReference>
<keyword evidence="1" id="KW-0812">Transmembrane</keyword>
<dbReference type="Proteomes" id="UP000016930">
    <property type="component" value="Unassembled WGS sequence"/>
</dbReference>
<proteinExistence type="predicted"/>
<evidence type="ECO:0000259" key="2">
    <source>
        <dbReference type="Pfam" id="PF20152"/>
    </source>
</evidence>
<gene>
    <name evidence="3" type="ORF">CERSUDRAFT_119794</name>
</gene>
<dbReference type="InterPro" id="IPR045339">
    <property type="entry name" value="DUF6534"/>
</dbReference>
<keyword evidence="1" id="KW-1133">Transmembrane helix</keyword>
<dbReference type="AlphaFoldDB" id="M2QHA9"/>
<evidence type="ECO:0000256" key="1">
    <source>
        <dbReference type="SAM" id="Phobius"/>
    </source>
</evidence>
<evidence type="ECO:0000313" key="3">
    <source>
        <dbReference type="EMBL" id="EMD31415.1"/>
    </source>
</evidence>
<dbReference type="STRING" id="914234.M2QHA9"/>